<gene>
    <name evidence="1" type="ORF">AB0I59_31580</name>
</gene>
<comment type="caution">
    <text evidence="1">The sequence shown here is derived from an EMBL/GenBank/DDBJ whole genome shotgun (WGS) entry which is preliminary data.</text>
</comment>
<proteinExistence type="predicted"/>
<dbReference type="RefSeq" id="WP_358138656.1">
    <property type="nucleotide sequence ID" value="NZ_JBFALK010000020.1"/>
</dbReference>
<evidence type="ECO:0000313" key="1">
    <source>
        <dbReference type="EMBL" id="MEV0973168.1"/>
    </source>
</evidence>
<keyword evidence="2" id="KW-1185">Reference proteome</keyword>
<organism evidence="1 2">
    <name type="scientific">Microtetraspora glauca</name>
    <dbReference type="NCBI Taxonomy" id="1996"/>
    <lineage>
        <taxon>Bacteria</taxon>
        <taxon>Bacillati</taxon>
        <taxon>Actinomycetota</taxon>
        <taxon>Actinomycetes</taxon>
        <taxon>Streptosporangiales</taxon>
        <taxon>Streptosporangiaceae</taxon>
        <taxon>Microtetraspora</taxon>
    </lineage>
</organism>
<evidence type="ECO:0008006" key="3">
    <source>
        <dbReference type="Google" id="ProtNLM"/>
    </source>
</evidence>
<reference evidence="1 2" key="1">
    <citation type="submission" date="2024-06" db="EMBL/GenBank/DDBJ databases">
        <title>The Natural Products Discovery Center: Release of the First 8490 Sequenced Strains for Exploring Actinobacteria Biosynthetic Diversity.</title>
        <authorList>
            <person name="Kalkreuter E."/>
            <person name="Kautsar S.A."/>
            <person name="Yang D."/>
            <person name="Bader C.D."/>
            <person name="Teijaro C.N."/>
            <person name="Fluegel L."/>
            <person name="Davis C.M."/>
            <person name="Simpson J.R."/>
            <person name="Lauterbach L."/>
            <person name="Steele A.D."/>
            <person name="Gui C."/>
            <person name="Meng S."/>
            <person name="Li G."/>
            <person name="Viehrig K."/>
            <person name="Ye F."/>
            <person name="Su P."/>
            <person name="Kiefer A.F."/>
            <person name="Nichols A."/>
            <person name="Cepeda A.J."/>
            <person name="Yan W."/>
            <person name="Fan B."/>
            <person name="Jiang Y."/>
            <person name="Adhikari A."/>
            <person name="Zheng C.-J."/>
            <person name="Schuster L."/>
            <person name="Cowan T.M."/>
            <person name="Smanski M.J."/>
            <person name="Chevrette M.G."/>
            <person name="De Carvalho L.P.S."/>
            <person name="Shen B."/>
        </authorList>
    </citation>
    <scope>NUCLEOTIDE SEQUENCE [LARGE SCALE GENOMIC DNA]</scope>
    <source>
        <strain evidence="1 2">NPDC050100</strain>
    </source>
</reference>
<accession>A0ABV3GNG2</accession>
<sequence>MLGTPDDVSGLDGSGLRDAVLERVADWHPRLSRRLTDARDRGLPLVEAVHAYEAEMLRYGFAAVAAAAKQAGLTTT</sequence>
<protein>
    <recommendedName>
        <fullName evidence="3">PucR family transcriptional regulator</fullName>
    </recommendedName>
</protein>
<name>A0ABV3GNG2_MICGL</name>
<evidence type="ECO:0000313" key="2">
    <source>
        <dbReference type="Proteomes" id="UP001551675"/>
    </source>
</evidence>
<dbReference type="EMBL" id="JBFALK010000020">
    <property type="protein sequence ID" value="MEV0973168.1"/>
    <property type="molecule type" value="Genomic_DNA"/>
</dbReference>
<dbReference type="Proteomes" id="UP001551675">
    <property type="component" value="Unassembled WGS sequence"/>
</dbReference>